<proteinExistence type="inferred from homology"/>
<gene>
    <name evidence="5" type="ORF">H312_00162</name>
</gene>
<evidence type="ECO:0000256" key="2">
    <source>
        <dbReference type="ARBA" id="ARBA00022763"/>
    </source>
</evidence>
<dbReference type="EMBL" id="KK365130">
    <property type="protein sequence ID" value="KCZ82504.1"/>
    <property type="molecule type" value="Genomic_DNA"/>
</dbReference>
<dbReference type="InterPro" id="IPR042525">
    <property type="entry name" value="Rad52_Rad59_Rad22_sf"/>
</dbReference>
<dbReference type="NCBIfam" id="TIGR00607">
    <property type="entry name" value="rad52"/>
    <property type="match status" value="1"/>
</dbReference>
<dbReference type="AlphaFoldDB" id="A0A059F672"/>
<dbReference type="SUPFAM" id="SSF54768">
    <property type="entry name" value="dsRNA-binding domain-like"/>
    <property type="match status" value="1"/>
</dbReference>
<dbReference type="GO" id="GO:0006312">
    <property type="term" value="P:mitotic recombination"/>
    <property type="evidence" value="ECO:0007669"/>
    <property type="project" value="TreeGrafter"/>
</dbReference>
<keyword evidence="4" id="KW-0234">DNA repair</keyword>
<accession>A0A059F672</accession>
<dbReference type="InterPro" id="IPR041247">
    <property type="entry name" value="Rad52_fam"/>
</dbReference>
<keyword evidence="3" id="KW-0233">DNA recombination</keyword>
<keyword evidence="6" id="KW-1185">Reference proteome</keyword>
<dbReference type="VEuPathDB" id="MicrosporidiaDB:H312_00162"/>
<dbReference type="GO" id="GO:0005634">
    <property type="term" value="C:nucleus"/>
    <property type="evidence" value="ECO:0007669"/>
    <property type="project" value="InterPro"/>
</dbReference>
<dbReference type="Pfam" id="PF04098">
    <property type="entry name" value="Rad52_Rad22"/>
    <property type="match status" value="1"/>
</dbReference>
<reference evidence="5 6" key="2">
    <citation type="submission" date="2014-03" db="EMBL/GenBank/DDBJ databases">
        <title>The Genome Sequence of Anncaliia algerae insect isolate PRA339.</title>
        <authorList>
            <consortium name="The Broad Institute Genome Sequencing Platform"/>
            <consortium name="The Broad Institute Genome Sequencing Center for Infectious Disease"/>
            <person name="Cuomo C."/>
            <person name="Becnel J."/>
            <person name="Sanscrainte N."/>
            <person name="Walker B."/>
            <person name="Young S.K."/>
            <person name="Zeng Q."/>
            <person name="Gargeya S."/>
            <person name="Fitzgerald M."/>
            <person name="Haas B."/>
            <person name="Abouelleil A."/>
            <person name="Alvarado L."/>
            <person name="Arachchi H.M."/>
            <person name="Berlin A.M."/>
            <person name="Chapman S.B."/>
            <person name="Dewar J."/>
            <person name="Goldberg J."/>
            <person name="Griggs A."/>
            <person name="Gujja S."/>
            <person name="Hansen M."/>
            <person name="Howarth C."/>
            <person name="Imamovic A."/>
            <person name="Larimer J."/>
            <person name="McCowan C."/>
            <person name="Murphy C."/>
            <person name="Neiman D."/>
            <person name="Pearson M."/>
            <person name="Priest M."/>
            <person name="Roberts A."/>
            <person name="Saif S."/>
            <person name="Shea T."/>
            <person name="Sisk P."/>
            <person name="Sykes S."/>
            <person name="Wortman J."/>
            <person name="Nusbaum C."/>
            <person name="Birren B."/>
        </authorList>
    </citation>
    <scope>NUCLEOTIDE SEQUENCE [LARGE SCALE GENOMIC DNA]</scope>
    <source>
        <strain evidence="5 6">PRA339</strain>
    </source>
</reference>
<dbReference type="GO" id="GO:0000730">
    <property type="term" value="P:DNA recombinase assembly"/>
    <property type="evidence" value="ECO:0007669"/>
    <property type="project" value="InterPro"/>
</dbReference>
<dbReference type="HOGENOM" id="CLU_100405_0_0_1"/>
<dbReference type="PANTHER" id="PTHR12132:SF1">
    <property type="entry name" value="DNA REPAIR PROTEIN RAD52 HOMOLOG"/>
    <property type="match status" value="1"/>
</dbReference>
<dbReference type="Proteomes" id="UP000030655">
    <property type="component" value="Unassembled WGS sequence"/>
</dbReference>
<comment type="similarity">
    <text evidence="1">Belongs to the RAD52 family.</text>
</comment>
<dbReference type="InterPro" id="IPR007232">
    <property type="entry name" value="Rad52_Rad59_Rad22"/>
</dbReference>
<evidence type="ECO:0008006" key="7">
    <source>
        <dbReference type="Google" id="ProtNLM"/>
    </source>
</evidence>
<dbReference type="OrthoDB" id="206565at2759"/>
<evidence type="ECO:0000256" key="1">
    <source>
        <dbReference type="ARBA" id="ARBA00006638"/>
    </source>
</evidence>
<sequence>MVADKTKEKKARIQRMLSKRLGPEYISYRQGFNGMKLAYIEGWVAFSIANKIFGYDGWSSEVKSVTVDFCDDIPNKFSVGISVLVRVTLSDGTYKEDIGFGSSENQKSKVNAWEKAKKEAVTDAIKRALRQFGNALGNCCYDKLFLSEVQKFSKTTKKNIQEWDLMRKNDEDKNEVLSEGSSINLEGLDLSDNLTK</sequence>
<dbReference type="STRING" id="1288291.A0A059F672"/>
<keyword evidence="2" id="KW-0227">DNA damage</keyword>
<dbReference type="Gene3D" id="3.30.390.80">
    <property type="entry name" value="DNA repair protein Rad52/59/22"/>
    <property type="match status" value="1"/>
</dbReference>
<reference evidence="6" key="1">
    <citation type="submission" date="2013-02" db="EMBL/GenBank/DDBJ databases">
        <authorList>
            <consortium name="The Broad Institute Genome Sequencing Platform"/>
            <person name="Cuomo C."/>
            <person name="Becnel J."/>
            <person name="Sanscrainte N."/>
            <person name="Walker B."/>
            <person name="Young S.K."/>
            <person name="Zeng Q."/>
            <person name="Gargeya S."/>
            <person name="Fitzgerald M."/>
            <person name="Haas B."/>
            <person name="Abouelleil A."/>
            <person name="Alvarado L."/>
            <person name="Arachchi H.M."/>
            <person name="Berlin A.M."/>
            <person name="Chapman S.B."/>
            <person name="Dewar J."/>
            <person name="Goldberg J."/>
            <person name="Griggs A."/>
            <person name="Gujja S."/>
            <person name="Hansen M."/>
            <person name="Howarth C."/>
            <person name="Imamovic A."/>
            <person name="Larimer J."/>
            <person name="McCowan C."/>
            <person name="Murphy C."/>
            <person name="Neiman D."/>
            <person name="Pearson M."/>
            <person name="Priest M."/>
            <person name="Roberts A."/>
            <person name="Saif S."/>
            <person name="Shea T."/>
            <person name="Sisk P."/>
            <person name="Sykes S."/>
            <person name="Wortman J."/>
            <person name="Nusbaum C."/>
            <person name="Birren B."/>
        </authorList>
    </citation>
    <scope>NUCLEOTIDE SEQUENCE [LARGE SCALE GENOMIC DNA]</scope>
    <source>
        <strain evidence="6">PRA339</strain>
    </source>
</reference>
<dbReference type="FunFam" id="3.30.390.80:FF:000001">
    <property type="entry name" value="DNA repair protein RAD52 homolog"/>
    <property type="match status" value="1"/>
</dbReference>
<dbReference type="GO" id="GO:0045002">
    <property type="term" value="P:double-strand break repair via single-strand annealing"/>
    <property type="evidence" value="ECO:0007669"/>
    <property type="project" value="InterPro"/>
</dbReference>
<name>A0A059F672_9MICR</name>
<evidence type="ECO:0000256" key="3">
    <source>
        <dbReference type="ARBA" id="ARBA00023172"/>
    </source>
</evidence>
<organism evidence="5 6">
    <name type="scientific">Anncaliia algerae PRA339</name>
    <dbReference type="NCBI Taxonomy" id="1288291"/>
    <lineage>
        <taxon>Eukaryota</taxon>
        <taxon>Fungi</taxon>
        <taxon>Fungi incertae sedis</taxon>
        <taxon>Microsporidia</taxon>
        <taxon>Tubulinosematoidea</taxon>
        <taxon>Tubulinosematidae</taxon>
        <taxon>Anncaliia</taxon>
    </lineage>
</organism>
<protein>
    <recommendedName>
        <fullName evidence="7">Recombination protein rad52</fullName>
    </recommendedName>
</protein>
<evidence type="ECO:0000313" key="6">
    <source>
        <dbReference type="Proteomes" id="UP000030655"/>
    </source>
</evidence>
<dbReference type="InterPro" id="IPR004585">
    <property type="entry name" value="DNA_recomb/repair_Rad52"/>
</dbReference>
<dbReference type="PANTHER" id="PTHR12132">
    <property type="entry name" value="DNA REPAIR AND RECOMBINATION PROTEIN RAD52, RAD59"/>
    <property type="match status" value="1"/>
</dbReference>
<dbReference type="GO" id="GO:0003697">
    <property type="term" value="F:single-stranded DNA binding"/>
    <property type="evidence" value="ECO:0007669"/>
    <property type="project" value="UniProtKB-ARBA"/>
</dbReference>
<evidence type="ECO:0000256" key="4">
    <source>
        <dbReference type="ARBA" id="ARBA00023204"/>
    </source>
</evidence>
<evidence type="ECO:0000313" key="5">
    <source>
        <dbReference type="EMBL" id="KCZ82504.1"/>
    </source>
</evidence>